<evidence type="ECO:0000256" key="3">
    <source>
        <dbReference type="SAM" id="SignalP"/>
    </source>
</evidence>
<feature type="domain" description="Leucine-binding protein" evidence="4">
    <location>
        <begin position="43"/>
        <end position="382"/>
    </location>
</feature>
<dbReference type="eggNOG" id="COG0683">
    <property type="taxonomic scope" value="Bacteria"/>
</dbReference>
<dbReference type="PROSITE" id="PS51257">
    <property type="entry name" value="PROKAR_LIPOPROTEIN"/>
    <property type="match status" value="1"/>
</dbReference>
<evidence type="ECO:0000256" key="1">
    <source>
        <dbReference type="ARBA" id="ARBA00010062"/>
    </source>
</evidence>
<keyword evidence="2 3" id="KW-0732">Signal</keyword>
<dbReference type="SUPFAM" id="SSF53822">
    <property type="entry name" value="Periplasmic binding protein-like I"/>
    <property type="match status" value="1"/>
</dbReference>
<feature type="signal peptide" evidence="3">
    <location>
        <begin position="1"/>
        <end position="31"/>
    </location>
</feature>
<dbReference type="PANTHER" id="PTHR30483">
    <property type="entry name" value="LEUCINE-SPECIFIC-BINDING PROTEIN"/>
    <property type="match status" value="1"/>
</dbReference>
<dbReference type="CDD" id="cd06347">
    <property type="entry name" value="PBP1_ABC_LivK_ligand_binding-like"/>
    <property type="match status" value="1"/>
</dbReference>
<proteinExistence type="inferred from homology"/>
<dbReference type="AlphaFoldDB" id="F2JLB7"/>
<evidence type="ECO:0000259" key="4">
    <source>
        <dbReference type="Pfam" id="PF13458"/>
    </source>
</evidence>
<organism evidence="5 6">
    <name type="scientific">Cellulosilyticum lentocellum (strain ATCC 49066 / DSM 5427 / NCIMB 11756 / RHM5)</name>
    <name type="common">Clostridium lentocellum</name>
    <dbReference type="NCBI Taxonomy" id="642492"/>
    <lineage>
        <taxon>Bacteria</taxon>
        <taxon>Bacillati</taxon>
        <taxon>Bacillota</taxon>
        <taxon>Clostridia</taxon>
        <taxon>Lachnospirales</taxon>
        <taxon>Cellulosilyticaceae</taxon>
        <taxon>Cellulosilyticum</taxon>
    </lineage>
</organism>
<evidence type="ECO:0000313" key="6">
    <source>
        <dbReference type="Proteomes" id="UP000008467"/>
    </source>
</evidence>
<dbReference type="InterPro" id="IPR028082">
    <property type="entry name" value="Peripla_BP_I"/>
</dbReference>
<keyword evidence="5" id="KW-0675">Receptor</keyword>
<dbReference type="InterPro" id="IPR051010">
    <property type="entry name" value="BCAA_transport"/>
</dbReference>
<feature type="chain" id="PRO_5003279223" evidence="3">
    <location>
        <begin position="32"/>
        <end position="395"/>
    </location>
</feature>
<reference evidence="5 6" key="1">
    <citation type="journal article" date="2011" name="J. Bacteriol.">
        <title>Complete genome sequence of the cellulose-degrading bacterium Cellulosilyticum lentocellum.</title>
        <authorList>
            <consortium name="US DOE Joint Genome Institute"/>
            <person name="Miller D.A."/>
            <person name="Suen G."/>
            <person name="Bruce D."/>
            <person name="Copeland A."/>
            <person name="Cheng J.F."/>
            <person name="Detter C."/>
            <person name="Goodwin L.A."/>
            <person name="Han C.S."/>
            <person name="Hauser L.J."/>
            <person name="Land M.L."/>
            <person name="Lapidus A."/>
            <person name="Lucas S."/>
            <person name="Meincke L."/>
            <person name="Pitluck S."/>
            <person name="Tapia R."/>
            <person name="Teshima H."/>
            <person name="Woyke T."/>
            <person name="Fox B.G."/>
            <person name="Angert E.R."/>
            <person name="Currie C.R."/>
        </authorList>
    </citation>
    <scope>NUCLEOTIDE SEQUENCE [LARGE SCALE GENOMIC DNA]</scope>
    <source>
        <strain evidence="6">ATCC 49066 / DSM 5427 / NCIMB 11756 / RHM5</strain>
    </source>
</reference>
<dbReference type="HOGENOM" id="CLU_027128_6_1_9"/>
<dbReference type="Gene3D" id="3.40.50.2300">
    <property type="match status" value="2"/>
</dbReference>
<accession>F2JLB7</accession>
<gene>
    <name evidence="5" type="ordered locus">Clole_0464</name>
</gene>
<comment type="similarity">
    <text evidence="1">Belongs to the leucine-binding protein family.</text>
</comment>
<dbReference type="KEGG" id="cle:Clole_0464"/>
<sequence length="395" mass="42143">MKKIVKRLTTLTTNVLLCGMLLTGCTSTGEATDKASNSNEDVIKIGVFEPITGSLAAGGAIEKEGIEIAYAERSEVLGKKVELVIADNKSEKVEAANAVSRLIEKDKVAAIIGSYSSTPSIGAGDVIKEAGIPTVGVSCTNPLVTQGNDWYFRVCFIDPYQGKVMANYAYNKLGARTAAVTREVGADYSVGLAQFFTDEFIRLNGGDESCIVATADYQSGDQDFNAQITNISKANPDIIFAPGNFTECSMLIKQARQLGVTTPFLGGDTWETPEFITIGGTEVEGALFSTFFDSNADFTPQTKTFVENYKASHNGEEPAAVTALAYDAYNVVLDAIERAGSTDPAAIQKALKETKDFPGVAGYINFDENGDATKSAVIKEIKEGKFTYVDSVSAE</sequence>
<evidence type="ECO:0000313" key="5">
    <source>
        <dbReference type="EMBL" id="ADZ82205.1"/>
    </source>
</evidence>
<dbReference type="STRING" id="642492.Clole_0464"/>
<protein>
    <submittedName>
        <fullName evidence="5">Extracellular ligand-binding receptor</fullName>
    </submittedName>
</protein>
<evidence type="ECO:0000256" key="2">
    <source>
        <dbReference type="ARBA" id="ARBA00022729"/>
    </source>
</evidence>
<dbReference type="Proteomes" id="UP000008467">
    <property type="component" value="Chromosome"/>
</dbReference>
<name>F2JLB7_CELLD</name>
<dbReference type="EMBL" id="CP002582">
    <property type="protein sequence ID" value="ADZ82205.1"/>
    <property type="molecule type" value="Genomic_DNA"/>
</dbReference>
<dbReference type="InterPro" id="IPR028081">
    <property type="entry name" value="Leu-bd"/>
</dbReference>
<keyword evidence="6" id="KW-1185">Reference proteome</keyword>
<dbReference type="RefSeq" id="WP_013655506.1">
    <property type="nucleotide sequence ID" value="NC_015275.1"/>
</dbReference>
<dbReference type="PANTHER" id="PTHR30483:SF6">
    <property type="entry name" value="PERIPLASMIC BINDING PROTEIN OF ABC TRANSPORTER FOR NATURAL AMINO ACIDS"/>
    <property type="match status" value="1"/>
</dbReference>
<dbReference type="Pfam" id="PF13458">
    <property type="entry name" value="Peripla_BP_6"/>
    <property type="match status" value="1"/>
</dbReference>